<dbReference type="GO" id="GO:0005524">
    <property type="term" value="F:ATP binding"/>
    <property type="evidence" value="ECO:0007669"/>
    <property type="project" value="UniProtKB-KW"/>
</dbReference>
<feature type="region of interest" description="Disordered" evidence="7">
    <location>
        <begin position="1024"/>
        <end position="1067"/>
    </location>
</feature>
<dbReference type="AlphaFoldDB" id="A0AAV5U240"/>
<feature type="compositionally biased region" description="Low complexity" evidence="7">
    <location>
        <begin position="1024"/>
        <end position="1058"/>
    </location>
</feature>
<evidence type="ECO:0000256" key="1">
    <source>
        <dbReference type="ARBA" id="ARBA00022701"/>
    </source>
</evidence>
<feature type="non-terminal residue" evidence="8">
    <location>
        <position position="1140"/>
    </location>
</feature>
<evidence type="ECO:0008006" key="10">
    <source>
        <dbReference type="Google" id="ProtNLM"/>
    </source>
</evidence>
<evidence type="ECO:0000256" key="3">
    <source>
        <dbReference type="ARBA" id="ARBA00022840"/>
    </source>
</evidence>
<evidence type="ECO:0000256" key="2">
    <source>
        <dbReference type="ARBA" id="ARBA00022741"/>
    </source>
</evidence>
<name>A0AAV5U240_9BILA</name>
<comment type="caution">
    <text evidence="8">The sequence shown here is derived from an EMBL/GenBank/DDBJ whole genome shotgun (WGS) entry which is preliminary data.</text>
</comment>
<feature type="coiled-coil region" evidence="6">
    <location>
        <begin position="812"/>
        <end position="846"/>
    </location>
</feature>
<dbReference type="PANTHER" id="PTHR37739">
    <property type="entry name" value="KINESIN-LIKE PROTEIN KIN-12D"/>
    <property type="match status" value="1"/>
</dbReference>
<feature type="region of interest" description="Disordered" evidence="7">
    <location>
        <begin position="393"/>
        <end position="416"/>
    </location>
</feature>
<accession>A0AAV5U240</accession>
<feature type="coiled-coil region" evidence="6">
    <location>
        <begin position="713"/>
        <end position="763"/>
    </location>
</feature>
<reference evidence="8" key="1">
    <citation type="submission" date="2023-10" db="EMBL/GenBank/DDBJ databases">
        <title>Genome assembly of Pristionchus species.</title>
        <authorList>
            <person name="Yoshida K."/>
            <person name="Sommer R.J."/>
        </authorList>
    </citation>
    <scope>NUCLEOTIDE SEQUENCE</scope>
    <source>
        <strain evidence="8">RS0144</strain>
    </source>
</reference>
<evidence type="ECO:0000256" key="5">
    <source>
        <dbReference type="ARBA" id="ARBA00023175"/>
    </source>
</evidence>
<keyword evidence="9" id="KW-1185">Reference proteome</keyword>
<dbReference type="GO" id="GO:0005874">
    <property type="term" value="C:microtubule"/>
    <property type="evidence" value="ECO:0007669"/>
    <property type="project" value="UniProtKB-KW"/>
</dbReference>
<feature type="compositionally biased region" description="Low complexity" evidence="7">
    <location>
        <begin position="639"/>
        <end position="661"/>
    </location>
</feature>
<dbReference type="Proteomes" id="UP001432027">
    <property type="component" value="Unassembled WGS sequence"/>
</dbReference>
<evidence type="ECO:0000313" key="8">
    <source>
        <dbReference type="EMBL" id="GMT00522.1"/>
    </source>
</evidence>
<dbReference type="EMBL" id="BTSX01000005">
    <property type="protein sequence ID" value="GMT00522.1"/>
    <property type="molecule type" value="Genomic_DNA"/>
</dbReference>
<feature type="non-terminal residue" evidence="8">
    <location>
        <position position="1"/>
    </location>
</feature>
<dbReference type="InterPro" id="IPR044986">
    <property type="entry name" value="KIF15/KIN-12"/>
</dbReference>
<feature type="region of interest" description="Disordered" evidence="7">
    <location>
        <begin position="586"/>
        <end position="678"/>
    </location>
</feature>
<evidence type="ECO:0000256" key="4">
    <source>
        <dbReference type="ARBA" id="ARBA00023054"/>
    </source>
</evidence>
<keyword evidence="1" id="KW-0493">Microtubule</keyword>
<feature type="compositionally biased region" description="Basic and acidic residues" evidence="7">
    <location>
        <begin position="586"/>
        <end position="619"/>
    </location>
</feature>
<evidence type="ECO:0000313" key="9">
    <source>
        <dbReference type="Proteomes" id="UP001432027"/>
    </source>
</evidence>
<keyword evidence="2" id="KW-0547">Nucleotide-binding</keyword>
<evidence type="ECO:0000256" key="6">
    <source>
        <dbReference type="SAM" id="Coils"/>
    </source>
</evidence>
<protein>
    <recommendedName>
        <fullName evidence="10">RING-type domain-containing protein</fullName>
    </recommendedName>
</protein>
<sequence length="1140" mass="133616">KKKEEKKEKDKHKRDRRDDEEKEKESRRGEKVGMEDISPSTQSFPPPLANCAMEEKPIISLAISNKSRDEEAKKNLVKPLPADLEARPMERKEDALMSKYAVKETNTKEMKKKNKKEVRQVVLPGLTVRGQRGKTDDVDGDGWSVNETVPSIEETEANHINGVEQENNHTGYEDSSYGFAMPQEVHNYTIPFARDLIGGMGGIPPMGGMVPHMMETNNAYNPLHHPLPIGHAGIFRPTIIKESSPMGQSSQQHEYYGRNELSGFTESPVVEEPPLIENPFDYPGLEKDSVRHRNELINFLETHIPVLEENAALFDSPQIDLDQLKNMLENFIEFQFFGNEEEKRTMISTLSNLFAGKVETDIIPFLSDLPCFKYGYVDGRLIVSVKMEGKERREREANRRREREEEEKRLEEERARGKEEVRKALAELERRRQKEEEDRILIEKEEEERKRRKEEEEKRRIEQKIRDEEDRKIREKRRKEEEDRRQKELRRREDEEKERNEMEEKKKREDTEKKIRDENERKELVERIRREANEEKERMEIENENEEKIMIDNQKRILEEKRKNEEEERERRMNEMIEEERRGQVEVMSIKKETGKRTKEKELERKTRDAINTLREHKQSKSCSSDSSPERKELLKCTRSSSSSLSRLPPVTSSSTSFSTSAPPFIPRSTNPKAELNPNAPVFIPSQSPMEELLDENGDAVDSIWMDVNRKILDDNRSTIDELNCRIIELEEENKAKDEINIMKEMEISKKEEMRIKEEQKNRETIGRLESRVNNMSEQILWKGQEISKMAEELKKRSRELSQMGEDFNSKLEDMKSRIREEKVNVNIERREKENVMGTMERSEEEKRRRLLERKTEVARTAVLYCTDIINRLASDPEAQVMTSLFIDLRTKWMDHHSILNLQIEDLNKGRAIDWEFALSMREPKMPRDANQLVQECYVWHYQTMHILSFRLASIVKKCLREHNRYYEDVYIIGIIQKWMRIHKDPTKIEATVPQVANMVAQAMDDAPLMPPKYVYVTAPSISCSSTPPTPTTLIPPSLPSRPSSRSTTQLRTQSSSSKNEPKGWKKASAKVRQVELENHECSICLENTEGGDISYCEQVSCNEPYHNDCLDDYWARRWSILPPVSYPHASQRCISCTGM</sequence>
<keyword evidence="3" id="KW-0067">ATP-binding</keyword>
<gene>
    <name evidence="8" type="ORF">PENTCL1PPCAC_22696</name>
</gene>
<keyword evidence="5" id="KW-0505">Motor protein</keyword>
<proteinExistence type="predicted"/>
<organism evidence="8 9">
    <name type="scientific">Pristionchus entomophagus</name>
    <dbReference type="NCBI Taxonomy" id="358040"/>
    <lineage>
        <taxon>Eukaryota</taxon>
        <taxon>Metazoa</taxon>
        <taxon>Ecdysozoa</taxon>
        <taxon>Nematoda</taxon>
        <taxon>Chromadorea</taxon>
        <taxon>Rhabditida</taxon>
        <taxon>Rhabditina</taxon>
        <taxon>Diplogasteromorpha</taxon>
        <taxon>Diplogasteroidea</taxon>
        <taxon>Neodiplogasteridae</taxon>
        <taxon>Pristionchus</taxon>
    </lineage>
</organism>
<keyword evidence="4 6" id="KW-0175">Coiled coil</keyword>
<feature type="compositionally biased region" description="Basic and acidic residues" evidence="7">
    <location>
        <begin position="16"/>
        <end position="34"/>
    </location>
</feature>
<evidence type="ECO:0000256" key="7">
    <source>
        <dbReference type="SAM" id="MobiDB-lite"/>
    </source>
</evidence>
<dbReference type="PANTHER" id="PTHR37739:SF16">
    <property type="entry name" value="KINESIN-LIKE PROTEIN"/>
    <property type="match status" value="1"/>
</dbReference>
<feature type="region of interest" description="Disordered" evidence="7">
    <location>
        <begin position="475"/>
        <end position="541"/>
    </location>
</feature>
<feature type="region of interest" description="Disordered" evidence="7">
    <location>
        <begin position="1"/>
        <end position="49"/>
    </location>
</feature>